<feature type="compositionally biased region" description="Polar residues" evidence="1">
    <location>
        <begin position="71"/>
        <end position="83"/>
    </location>
</feature>
<accession>A0A2P6NIU9</accession>
<comment type="caution">
    <text evidence="2">The sequence shown here is derived from an EMBL/GenBank/DDBJ whole genome shotgun (WGS) entry which is preliminary data.</text>
</comment>
<evidence type="ECO:0000256" key="1">
    <source>
        <dbReference type="SAM" id="MobiDB-lite"/>
    </source>
</evidence>
<dbReference type="InParanoid" id="A0A2P6NIU9"/>
<protein>
    <submittedName>
        <fullName evidence="2">Uncharacterized protein</fullName>
    </submittedName>
</protein>
<evidence type="ECO:0000313" key="2">
    <source>
        <dbReference type="EMBL" id="PRP83880.1"/>
    </source>
</evidence>
<feature type="region of interest" description="Disordered" evidence="1">
    <location>
        <begin position="51"/>
        <end position="161"/>
    </location>
</feature>
<feature type="compositionally biased region" description="Basic and acidic residues" evidence="1">
    <location>
        <begin position="60"/>
        <end position="70"/>
    </location>
</feature>
<name>A0A2P6NIU9_9EUKA</name>
<sequence>MSQYHRHSKEDTVIIFHSCRLRLRLTQTLYLITMITKSDSLDNRRRVAEKRFRYPQQGKSQEEVPTHETSRSSSDQTPIQDSRPSAARAQSPPKKRHAPLLHTNAKTNGATEDPDTFTTKRKREEGVGEQLSDLLRTPSAHPSEDIVDSPSDQYPAFSPPKIEPKRMRISYTPQHNVTRVPPPLNCPMEVHFKESPIPKLPFQLYNSHIQVQLPVRKDDDIFCYDSEQIMKEFTHMRHEHVSNDRLTGRDTVEWSIRKSRKTARQLSEVYRREEEDFAQCFDSEESL</sequence>
<dbReference type="EMBL" id="MDYQ01000074">
    <property type="protein sequence ID" value="PRP83880.1"/>
    <property type="molecule type" value="Genomic_DNA"/>
</dbReference>
<proteinExistence type="predicted"/>
<dbReference type="Proteomes" id="UP000241769">
    <property type="component" value="Unassembled WGS sequence"/>
</dbReference>
<reference evidence="2 3" key="1">
    <citation type="journal article" date="2018" name="Genome Biol. Evol.">
        <title>Multiple Roots of Fruiting Body Formation in Amoebozoa.</title>
        <authorList>
            <person name="Hillmann F."/>
            <person name="Forbes G."/>
            <person name="Novohradska S."/>
            <person name="Ferling I."/>
            <person name="Riege K."/>
            <person name="Groth M."/>
            <person name="Westermann M."/>
            <person name="Marz M."/>
            <person name="Spaller T."/>
            <person name="Winckler T."/>
            <person name="Schaap P."/>
            <person name="Glockner G."/>
        </authorList>
    </citation>
    <scope>NUCLEOTIDE SEQUENCE [LARGE SCALE GENOMIC DNA]</scope>
    <source>
        <strain evidence="2 3">Jena</strain>
    </source>
</reference>
<keyword evidence="3" id="KW-1185">Reference proteome</keyword>
<organism evidence="2 3">
    <name type="scientific">Planoprotostelium fungivorum</name>
    <dbReference type="NCBI Taxonomy" id="1890364"/>
    <lineage>
        <taxon>Eukaryota</taxon>
        <taxon>Amoebozoa</taxon>
        <taxon>Evosea</taxon>
        <taxon>Variosea</taxon>
        <taxon>Cavosteliida</taxon>
        <taxon>Cavosteliaceae</taxon>
        <taxon>Planoprotostelium</taxon>
    </lineage>
</organism>
<dbReference type="AlphaFoldDB" id="A0A2P6NIU9"/>
<gene>
    <name evidence="2" type="ORF">PROFUN_08911</name>
</gene>
<evidence type="ECO:0000313" key="3">
    <source>
        <dbReference type="Proteomes" id="UP000241769"/>
    </source>
</evidence>